<reference evidence="8 9" key="1">
    <citation type="submission" date="2017-08" db="EMBL/GenBank/DDBJ databases">
        <title>Infants hospitalized years apart are colonized by the same room-sourced microbial strains.</title>
        <authorList>
            <person name="Brooks B."/>
            <person name="Olm M.R."/>
            <person name="Firek B.A."/>
            <person name="Baker R."/>
            <person name="Thomas B.C."/>
            <person name="Morowitz M.J."/>
            <person name="Banfield J.F."/>
        </authorList>
    </citation>
    <scope>NUCLEOTIDE SEQUENCE [LARGE SCALE GENOMIC DNA]</scope>
    <source>
        <strain evidence="8">S2_003_000_R2_14</strain>
    </source>
</reference>
<dbReference type="PROSITE" id="PS51900">
    <property type="entry name" value="CB"/>
    <property type="match status" value="1"/>
</dbReference>
<comment type="caution">
    <text evidence="8">The sequence shown here is derived from an EMBL/GenBank/DDBJ whole genome shotgun (WGS) entry which is preliminary data.</text>
</comment>
<evidence type="ECO:0000313" key="8">
    <source>
        <dbReference type="EMBL" id="PZR07106.1"/>
    </source>
</evidence>
<protein>
    <recommendedName>
        <fullName evidence="10">Site-specific integrase</fullName>
    </recommendedName>
</protein>
<dbReference type="InterPro" id="IPR002104">
    <property type="entry name" value="Integrase_catalytic"/>
</dbReference>
<dbReference type="InterPro" id="IPR044068">
    <property type="entry name" value="CB"/>
</dbReference>
<dbReference type="PROSITE" id="PS51898">
    <property type="entry name" value="TYR_RECOMBINASE"/>
    <property type="match status" value="1"/>
</dbReference>
<evidence type="ECO:0000256" key="4">
    <source>
        <dbReference type="ARBA" id="ARBA00023172"/>
    </source>
</evidence>
<name>A0A2W5T4K4_9BACT</name>
<sequence length="408" mass="45777">MGWVFKRGKTWHIGWRDAAGVQRRKATPARTSAEARALVAELEAQASRVALGLEAPPVKSRETLQQLCEWWLNERCPEPSRENERARLVRHVFRHELGETPLSLLTADAIEARFEAAEKSGGPDGRRLKPATINRLRTTLHSVFAAASQPPRRWSGANPVAATRIRDVERFHAVTLAPEQIAAVLPLVPDAWRGVMAVGAYMALRRGEIFALKKSDYDRKRQQLRVAASHQRNTTKGGRIDVLPVPRIVQPYLEQAARAKSLWLFPNSKGQQRTKESDPHLVLRTAVRAAGVVERWESWCRRCKAKHRRTPVLVTDKKPAPASCSTCGMKLWVRGVPPHIRFHDLRHSTATSLLRAGVPLQHVQRIMRHASIQTTVGIYGHMVTEDLRGSLDETFSPSSPSVAPRRPV</sequence>
<dbReference type="GO" id="GO:0015074">
    <property type="term" value="P:DNA integration"/>
    <property type="evidence" value="ECO:0007669"/>
    <property type="project" value="UniProtKB-KW"/>
</dbReference>
<proteinExistence type="inferred from homology"/>
<evidence type="ECO:0000256" key="1">
    <source>
        <dbReference type="ARBA" id="ARBA00008857"/>
    </source>
</evidence>
<evidence type="ECO:0000313" key="9">
    <source>
        <dbReference type="Proteomes" id="UP000249061"/>
    </source>
</evidence>
<feature type="domain" description="Tyr recombinase" evidence="6">
    <location>
        <begin position="171"/>
        <end position="392"/>
    </location>
</feature>
<dbReference type="Pfam" id="PF00589">
    <property type="entry name" value="Phage_integrase"/>
    <property type="match status" value="1"/>
</dbReference>
<dbReference type="Gene3D" id="1.10.443.10">
    <property type="entry name" value="Intergrase catalytic core"/>
    <property type="match status" value="1"/>
</dbReference>
<dbReference type="InterPro" id="IPR013762">
    <property type="entry name" value="Integrase-like_cat_sf"/>
</dbReference>
<dbReference type="PANTHER" id="PTHR30349:SF64">
    <property type="entry name" value="PROPHAGE INTEGRASE INTD-RELATED"/>
    <property type="match status" value="1"/>
</dbReference>
<evidence type="ECO:0000256" key="5">
    <source>
        <dbReference type="PROSITE-ProRule" id="PRU01248"/>
    </source>
</evidence>
<evidence type="ECO:0000256" key="2">
    <source>
        <dbReference type="ARBA" id="ARBA00022908"/>
    </source>
</evidence>
<gene>
    <name evidence="8" type="ORF">DI536_29045</name>
</gene>
<dbReference type="GO" id="GO:0006310">
    <property type="term" value="P:DNA recombination"/>
    <property type="evidence" value="ECO:0007669"/>
    <property type="project" value="UniProtKB-KW"/>
</dbReference>
<dbReference type="PANTHER" id="PTHR30349">
    <property type="entry name" value="PHAGE INTEGRASE-RELATED"/>
    <property type="match status" value="1"/>
</dbReference>
<evidence type="ECO:0000259" key="6">
    <source>
        <dbReference type="PROSITE" id="PS51898"/>
    </source>
</evidence>
<dbReference type="GO" id="GO:0003677">
    <property type="term" value="F:DNA binding"/>
    <property type="evidence" value="ECO:0007669"/>
    <property type="project" value="UniProtKB-UniRule"/>
</dbReference>
<dbReference type="Gene3D" id="1.10.150.130">
    <property type="match status" value="1"/>
</dbReference>
<evidence type="ECO:0008006" key="10">
    <source>
        <dbReference type="Google" id="ProtNLM"/>
    </source>
</evidence>
<dbReference type="Proteomes" id="UP000249061">
    <property type="component" value="Unassembled WGS sequence"/>
</dbReference>
<keyword evidence="2" id="KW-0229">DNA integration</keyword>
<dbReference type="AlphaFoldDB" id="A0A2W5T4K4"/>
<dbReference type="InterPro" id="IPR050090">
    <property type="entry name" value="Tyrosine_recombinase_XerCD"/>
</dbReference>
<organism evidence="8 9">
    <name type="scientific">Archangium gephyra</name>
    <dbReference type="NCBI Taxonomy" id="48"/>
    <lineage>
        <taxon>Bacteria</taxon>
        <taxon>Pseudomonadati</taxon>
        <taxon>Myxococcota</taxon>
        <taxon>Myxococcia</taxon>
        <taxon>Myxococcales</taxon>
        <taxon>Cystobacterineae</taxon>
        <taxon>Archangiaceae</taxon>
        <taxon>Archangium</taxon>
    </lineage>
</organism>
<feature type="domain" description="Core-binding (CB)" evidence="7">
    <location>
        <begin position="62"/>
        <end position="148"/>
    </location>
</feature>
<dbReference type="InterPro" id="IPR011010">
    <property type="entry name" value="DNA_brk_join_enz"/>
</dbReference>
<evidence type="ECO:0000256" key="3">
    <source>
        <dbReference type="ARBA" id="ARBA00023125"/>
    </source>
</evidence>
<keyword evidence="4" id="KW-0233">DNA recombination</keyword>
<evidence type="ECO:0000259" key="7">
    <source>
        <dbReference type="PROSITE" id="PS51900"/>
    </source>
</evidence>
<accession>A0A2W5T4K4</accession>
<dbReference type="SUPFAM" id="SSF56349">
    <property type="entry name" value="DNA breaking-rejoining enzymes"/>
    <property type="match status" value="1"/>
</dbReference>
<comment type="similarity">
    <text evidence="1">Belongs to the 'phage' integrase family.</text>
</comment>
<dbReference type="InterPro" id="IPR010998">
    <property type="entry name" value="Integrase_recombinase_N"/>
</dbReference>
<dbReference type="EMBL" id="QFQP01000034">
    <property type="protein sequence ID" value="PZR07106.1"/>
    <property type="molecule type" value="Genomic_DNA"/>
</dbReference>
<keyword evidence="3 5" id="KW-0238">DNA-binding</keyword>